<dbReference type="AlphaFoldDB" id="A0A2U3RA66"/>
<name>A0A2U3RA66_ORITS</name>
<accession>A0A2U3RA66</accession>
<organism evidence="1 2">
    <name type="scientific">Orientia tsutsugamushi</name>
    <name type="common">Rickettsia tsutsugamushi</name>
    <dbReference type="NCBI Taxonomy" id="784"/>
    <lineage>
        <taxon>Bacteria</taxon>
        <taxon>Pseudomonadati</taxon>
        <taxon>Pseudomonadota</taxon>
        <taxon>Alphaproteobacteria</taxon>
        <taxon>Rickettsiales</taxon>
        <taxon>Rickettsiaceae</taxon>
        <taxon>Rickettsieae</taxon>
        <taxon>Orientia</taxon>
    </lineage>
</organism>
<proteinExistence type="predicted"/>
<evidence type="ECO:0000313" key="2">
    <source>
        <dbReference type="Proteomes" id="UP000244943"/>
    </source>
</evidence>
<evidence type="ECO:0000313" key="1">
    <source>
        <dbReference type="EMBL" id="SPR10117.1"/>
    </source>
</evidence>
<reference evidence="2" key="1">
    <citation type="submission" date="2018-03" db="EMBL/GenBank/DDBJ databases">
        <authorList>
            <person name="Batty M. E."/>
            <person name="Batty M E."/>
        </authorList>
    </citation>
    <scope>NUCLEOTIDE SEQUENCE [LARGE SCALE GENOMIC DNA]</scope>
</reference>
<sequence>MQYEVIYGLTKKRSNLLFYEQKLTGTRNGSYKDNILDSKWTRNRERKIRLLVSCGQKLC</sequence>
<dbReference type="Proteomes" id="UP000244943">
    <property type="component" value="Chromosome I"/>
</dbReference>
<protein>
    <submittedName>
        <fullName evidence="1">Uncharacterized protein</fullName>
    </submittedName>
</protein>
<gene>
    <name evidence="1" type="ORF">UT76HP_01682</name>
</gene>
<dbReference type="EMBL" id="LS398552">
    <property type="protein sequence ID" value="SPR10117.1"/>
    <property type="molecule type" value="Genomic_DNA"/>
</dbReference>